<proteinExistence type="predicted"/>
<dbReference type="SUPFAM" id="SSF53335">
    <property type="entry name" value="S-adenosyl-L-methionine-dependent methyltransferases"/>
    <property type="match status" value="1"/>
</dbReference>
<dbReference type="PRINTS" id="PR00507">
    <property type="entry name" value="N12N6MTFRASE"/>
</dbReference>
<dbReference type="GO" id="GO:0008168">
    <property type="term" value="F:methyltransferase activity"/>
    <property type="evidence" value="ECO:0007669"/>
    <property type="project" value="UniProtKB-KW"/>
</dbReference>
<evidence type="ECO:0000313" key="9">
    <source>
        <dbReference type="EMBL" id="GAA4457956.1"/>
    </source>
</evidence>
<dbReference type="RefSeq" id="WP_344827832.1">
    <property type="nucleotide sequence ID" value="NZ_BAABEZ010000024.1"/>
</dbReference>
<dbReference type="GO" id="GO:0032259">
    <property type="term" value="P:methylation"/>
    <property type="evidence" value="ECO:0007669"/>
    <property type="project" value="UniProtKB-KW"/>
</dbReference>
<evidence type="ECO:0000313" key="10">
    <source>
        <dbReference type="Proteomes" id="UP001501410"/>
    </source>
</evidence>
<keyword evidence="6" id="KW-0238">DNA-binding</keyword>
<comment type="catalytic activity">
    <reaction evidence="7">
        <text>a 2'-deoxyadenosine in DNA + S-adenosyl-L-methionine = an N(6)-methyl-2'-deoxyadenosine in DNA + S-adenosyl-L-homocysteine + H(+)</text>
        <dbReference type="Rhea" id="RHEA:15197"/>
        <dbReference type="Rhea" id="RHEA-COMP:12418"/>
        <dbReference type="Rhea" id="RHEA-COMP:12419"/>
        <dbReference type="ChEBI" id="CHEBI:15378"/>
        <dbReference type="ChEBI" id="CHEBI:57856"/>
        <dbReference type="ChEBI" id="CHEBI:59789"/>
        <dbReference type="ChEBI" id="CHEBI:90615"/>
        <dbReference type="ChEBI" id="CHEBI:90616"/>
        <dbReference type="EC" id="2.1.1.72"/>
    </reaction>
</comment>
<dbReference type="EMBL" id="BAABEZ010000024">
    <property type="protein sequence ID" value="GAA4457956.1"/>
    <property type="molecule type" value="Genomic_DNA"/>
</dbReference>
<keyword evidence="5" id="KW-0680">Restriction system</keyword>
<dbReference type="InterPro" id="IPR050953">
    <property type="entry name" value="N4_N6_ade-DNA_methylase"/>
</dbReference>
<dbReference type="EC" id="2.1.1.72" evidence="1"/>
<keyword evidence="10" id="KW-1185">Reference proteome</keyword>
<dbReference type="Gene3D" id="3.40.50.150">
    <property type="entry name" value="Vaccinia Virus protein VP39"/>
    <property type="match status" value="1"/>
</dbReference>
<evidence type="ECO:0000256" key="4">
    <source>
        <dbReference type="ARBA" id="ARBA00022691"/>
    </source>
</evidence>
<dbReference type="PANTHER" id="PTHR33841">
    <property type="entry name" value="DNA METHYLTRANSFERASE YEEA-RELATED"/>
    <property type="match status" value="1"/>
</dbReference>
<evidence type="ECO:0000256" key="6">
    <source>
        <dbReference type="ARBA" id="ARBA00023125"/>
    </source>
</evidence>
<evidence type="ECO:0000256" key="3">
    <source>
        <dbReference type="ARBA" id="ARBA00022679"/>
    </source>
</evidence>
<evidence type="ECO:0000259" key="8">
    <source>
        <dbReference type="Pfam" id="PF07669"/>
    </source>
</evidence>
<organism evidence="9 10">
    <name type="scientific">Rurimicrobium arvi</name>
    <dbReference type="NCBI Taxonomy" id="2049916"/>
    <lineage>
        <taxon>Bacteria</taxon>
        <taxon>Pseudomonadati</taxon>
        <taxon>Bacteroidota</taxon>
        <taxon>Chitinophagia</taxon>
        <taxon>Chitinophagales</taxon>
        <taxon>Chitinophagaceae</taxon>
        <taxon>Rurimicrobium</taxon>
    </lineage>
</organism>
<comment type="caution">
    <text evidence="9">The sequence shown here is derived from an EMBL/GenBank/DDBJ whole genome shotgun (WGS) entry which is preliminary data.</text>
</comment>
<dbReference type="InterPro" id="IPR011639">
    <property type="entry name" value="MethylTrfase_TaqI-like_dom"/>
</dbReference>
<evidence type="ECO:0000256" key="5">
    <source>
        <dbReference type="ARBA" id="ARBA00022747"/>
    </source>
</evidence>
<accession>A0ABP8N1V5</accession>
<sequence>MLTLVDKNRKEATAQLNASTRGALGQFMTPSSTAKFLASLFEVNSSPIHLLDAGAGAGSLTAAFLDRLINHEPWGKAPVKISAFEIDPVLLPYYDKIINLYSSVFKEINCSLNSMLNHGDFIEIAVKMIADNQVCNFSHAILNPPYKKINSQSRHRKLLSSIGFETVNLYSAFVGLSIHLLKEKGELVAIIPRSFCNGNYYKGFRKLIVGNTSIRQIHLFDSRDRAFKDDAVLQENIVIHLVKGASQGNVLISKSTDDTFNDLRSYSVPFNQVIKSNDDEIFIHIPEENQCELESSKLVIHTLEDLGISISTGPVVDFRVRDFISHEPNSDTVPLLYPSHFNCKEIDWPKNGKKPNAIVLNEATKKMLYPSGYYTVVKRFSSKEEKQRVVARVINPEMLDSSFVGIENHLNVFHHKKSGISEDLAYGLAAYLNSSFVDTYFRSFNGHTQVNATDLKQMRYPSLNVLKDLGKWAKSLPLFDQKLIDEKIEIIL</sequence>
<gene>
    <name evidence="9" type="ORF">GCM10023092_25450</name>
</gene>
<dbReference type="Proteomes" id="UP001501410">
    <property type="component" value="Unassembled WGS sequence"/>
</dbReference>
<keyword evidence="3" id="KW-0808">Transferase</keyword>
<dbReference type="PANTHER" id="PTHR33841:SF6">
    <property type="entry name" value="TYPE II METHYLTRANSFERASE M.HINDII"/>
    <property type="match status" value="1"/>
</dbReference>
<keyword evidence="2 9" id="KW-0489">Methyltransferase</keyword>
<keyword evidence="4" id="KW-0949">S-adenosyl-L-methionine</keyword>
<protein>
    <recommendedName>
        <fullName evidence="1">site-specific DNA-methyltransferase (adenine-specific)</fullName>
        <ecNumber evidence="1">2.1.1.72</ecNumber>
    </recommendedName>
</protein>
<dbReference type="Pfam" id="PF07669">
    <property type="entry name" value="Eco57I"/>
    <property type="match status" value="1"/>
</dbReference>
<dbReference type="InterPro" id="IPR029063">
    <property type="entry name" value="SAM-dependent_MTases_sf"/>
</dbReference>
<feature type="domain" description="Type II methyltransferase M.TaqI-like" evidence="8">
    <location>
        <begin position="111"/>
        <end position="223"/>
    </location>
</feature>
<evidence type="ECO:0000256" key="7">
    <source>
        <dbReference type="ARBA" id="ARBA00047942"/>
    </source>
</evidence>
<evidence type="ECO:0000256" key="2">
    <source>
        <dbReference type="ARBA" id="ARBA00022603"/>
    </source>
</evidence>
<reference evidence="10" key="1">
    <citation type="journal article" date="2019" name="Int. J. Syst. Evol. Microbiol.">
        <title>The Global Catalogue of Microorganisms (GCM) 10K type strain sequencing project: providing services to taxonomists for standard genome sequencing and annotation.</title>
        <authorList>
            <consortium name="The Broad Institute Genomics Platform"/>
            <consortium name="The Broad Institute Genome Sequencing Center for Infectious Disease"/>
            <person name="Wu L."/>
            <person name="Ma J."/>
        </authorList>
    </citation>
    <scope>NUCLEOTIDE SEQUENCE [LARGE SCALE GENOMIC DNA]</scope>
    <source>
        <strain evidence="10">JCM 31921</strain>
    </source>
</reference>
<name>A0ABP8N1V5_9BACT</name>
<evidence type="ECO:0000256" key="1">
    <source>
        <dbReference type="ARBA" id="ARBA00011900"/>
    </source>
</evidence>